<reference evidence="2" key="2">
    <citation type="submission" date="2021-04" db="EMBL/GenBank/DDBJ databases">
        <authorList>
            <person name="Gilroy R."/>
        </authorList>
    </citation>
    <scope>NUCLEOTIDE SEQUENCE</scope>
    <source>
        <strain evidence="2">CHK169-4300</strain>
    </source>
</reference>
<dbReference type="AlphaFoldDB" id="A0A9D2JYM2"/>
<evidence type="ECO:0000313" key="2">
    <source>
        <dbReference type="EMBL" id="HIZ71452.1"/>
    </source>
</evidence>
<comment type="caution">
    <text evidence="2">The sequence shown here is derived from an EMBL/GenBank/DDBJ whole genome shotgun (WGS) entry which is preliminary data.</text>
</comment>
<sequence>MDEQRRAKNREKKSSVNWWKWAFLGLVLVLILFVVQLMGSIQSVSINEPNNNEVTHTDQEMVFTATANREDTEQFINTFLSTVLDEEENNLSVELKDQLLVHGQLEVFQLNVPFTISFDPYILENGNVQLRASAVELGSFSLPVGATMSLVADQFYVPDFIAIDSEEEMIVINLNEFNTEQNISVEMVRIDLPEDEIQMNLYIHEDEIIDNFKDIKLDPSQEKN</sequence>
<evidence type="ECO:0000313" key="3">
    <source>
        <dbReference type="Proteomes" id="UP000824106"/>
    </source>
</evidence>
<organism evidence="2 3">
    <name type="scientific">Candidatus Atopostipes pullistercoris</name>
    <dbReference type="NCBI Taxonomy" id="2838467"/>
    <lineage>
        <taxon>Bacteria</taxon>
        <taxon>Bacillati</taxon>
        <taxon>Bacillota</taxon>
        <taxon>Bacilli</taxon>
        <taxon>Lactobacillales</taxon>
        <taxon>Carnobacteriaceae</taxon>
        <taxon>Atopostipes</taxon>
    </lineage>
</organism>
<name>A0A9D2JYM2_9LACT</name>
<dbReference type="EMBL" id="DXAZ01000110">
    <property type="protein sequence ID" value="HIZ71452.1"/>
    <property type="molecule type" value="Genomic_DNA"/>
</dbReference>
<keyword evidence="1" id="KW-1133">Transmembrane helix</keyword>
<evidence type="ECO:0000256" key="1">
    <source>
        <dbReference type="SAM" id="Phobius"/>
    </source>
</evidence>
<dbReference type="Pfam" id="PF09911">
    <property type="entry name" value="DUF2140"/>
    <property type="match status" value="1"/>
</dbReference>
<protein>
    <submittedName>
        <fullName evidence="2">YpmS family protein</fullName>
    </submittedName>
</protein>
<feature type="transmembrane region" description="Helical" evidence="1">
    <location>
        <begin position="21"/>
        <end position="41"/>
    </location>
</feature>
<dbReference type="Proteomes" id="UP000824106">
    <property type="component" value="Unassembled WGS sequence"/>
</dbReference>
<reference evidence="2" key="1">
    <citation type="journal article" date="2021" name="PeerJ">
        <title>Extensive microbial diversity within the chicken gut microbiome revealed by metagenomics and culture.</title>
        <authorList>
            <person name="Gilroy R."/>
            <person name="Ravi A."/>
            <person name="Getino M."/>
            <person name="Pursley I."/>
            <person name="Horton D.L."/>
            <person name="Alikhan N.F."/>
            <person name="Baker D."/>
            <person name="Gharbi K."/>
            <person name="Hall N."/>
            <person name="Watson M."/>
            <person name="Adriaenssens E.M."/>
            <person name="Foster-Nyarko E."/>
            <person name="Jarju S."/>
            <person name="Secka A."/>
            <person name="Antonio M."/>
            <person name="Oren A."/>
            <person name="Chaudhuri R.R."/>
            <person name="La Ragione R."/>
            <person name="Hildebrand F."/>
            <person name="Pallen M.J."/>
        </authorList>
    </citation>
    <scope>NUCLEOTIDE SEQUENCE</scope>
    <source>
        <strain evidence="2">CHK169-4300</strain>
    </source>
</reference>
<dbReference type="InterPro" id="IPR018672">
    <property type="entry name" value="DUF2140"/>
</dbReference>
<proteinExistence type="predicted"/>
<keyword evidence="1" id="KW-0812">Transmembrane</keyword>
<accession>A0A9D2JYM2</accession>
<gene>
    <name evidence="2" type="ORF">H9808_06795</name>
</gene>
<keyword evidence="1" id="KW-0472">Membrane</keyword>